<accession>A0A8C5PTA1</accession>
<dbReference type="GeneTree" id="ENSGT00940000179573"/>
<evidence type="ECO:0000256" key="1">
    <source>
        <dbReference type="SAM" id="MobiDB-lite"/>
    </source>
</evidence>
<keyword evidence="3" id="KW-1185">Reference proteome</keyword>
<dbReference type="Ensembl" id="ENSLLET00000028660.1">
    <property type="protein sequence ID" value="ENSLLEP00000027582.1"/>
    <property type="gene ID" value="ENSLLEG00000017479.1"/>
</dbReference>
<proteinExistence type="predicted"/>
<protein>
    <submittedName>
        <fullName evidence="2">Uncharacterized protein</fullName>
    </submittedName>
</protein>
<reference evidence="2" key="1">
    <citation type="submission" date="2025-08" db="UniProtKB">
        <authorList>
            <consortium name="Ensembl"/>
        </authorList>
    </citation>
    <scope>IDENTIFICATION</scope>
</reference>
<dbReference type="AlphaFoldDB" id="A0A8C5PTA1"/>
<reference evidence="2" key="2">
    <citation type="submission" date="2025-09" db="UniProtKB">
        <authorList>
            <consortium name="Ensembl"/>
        </authorList>
    </citation>
    <scope>IDENTIFICATION</scope>
</reference>
<feature type="region of interest" description="Disordered" evidence="1">
    <location>
        <begin position="1"/>
        <end position="27"/>
    </location>
</feature>
<evidence type="ECO:0000313" key="3">
    <source>
        <dbReference type="Proteomes" id="UP000694569"/>
    </source>
</evidence>
<sequence>MESAERLTTSNPSSATSSSPSAPSAVISKGGLSTGVTPLGSTITACGHLFRASGDQPFNLSSAFPMVSHPIFGLHAASSGHSEFGGLGTLGTPTALAAHPQLAPFPGNRGAKSGLAVCAYSYLHHVLVCQATA</sequence>
<dbReference type="OrthoDB" id="21449at2759"/>
<organism evidence="2 3">
    <name type="scientific">Leptobrachium leishanense</name>
    <name type="common">Leishan spiny toad</name>
    <dbReference type="NCBI Taxonomy" id="445787"/>
    <lineage>
        <taxon>Eukaryota</taxon>
        <taxon>Metazoa</taxon>
        <taxon>Chordata</taxon>
        <taxon>Craniata</taxon>
        <taxon>Vertebrata</taxon>
        <taxon>Euteleostomi</taxon>
        <taxon>Amphibia</taxon>
        <taxon>Batrachia</taxon>
        <taxon>Anura</taxon>
        <taxon>Pelobatoidea</taxon>
        <taxon>Megophryidae</taxon>
        <taxon>Leptobrachium</taxon>
    </lineage>
</organism>
<name>A0A8C5PTA1_9ANUR</name>
<feature type="compositionally biased region" description="Low complexity" evidence="1">
    <location>
        <begin position="8"/>
        <end position="25"/>
    </location>
</feature>
<dbReference type="Proteomes" id="UP000694569">
    <property type="component" value="Unplaced"/>
</dbReference>
<evidence type="ECO:0000313" key="2">
    <source>
        <dbReference type="Ensembl" id="ENSLLEP00000027582.1"/>
    </source>
</evidence>